<dbReference type="InterPro" id="IPR023198">
    <property type="entry name" value="PGP-like_dom2"/>
</dbReference>
<reference evidence="2" key="1">
    <citation type="journal article" date="2019" name="Int. J. Syst. Evol. Microbiol.">
        <title>The Global Catalogue of Microorganisms (GCM) 10K type strain sequencing project: providing services to taxonomists for standard genome sequencing and annotation.</title>
        <authorList>
            <consortium name="The Broad Institute Genomics Platform"/>
            <consortium name="The Broad Institute Genome Sequencing Center for Infectious Disease"/>
            <person name="Wu L."/>
            <person name="Ma J."/>
        </authorList>
    </citation>
    <scope>NUCLEOTIDE SEQUENCE [LARGE SCALE GENOMIC DNA]</scope>
    <source>
        <strain evidence="2">CGMCC 4.7241</strain>
    </source>
</reference>
<dbReference type="GO" id="GO:0016787">
    <property type="term" value="F:hydrolase activity"/>
    <property type="evidence" value="ECO:0007669"/>
    <property type="project" value="UniProtKB-KW"/>
</dbReference>
<dbReference type="SFLD" id="SFLDS00003">
    <property type="entry name" value="Haloacid_Dehalogenase"/>
    <property type="match status" value="1"/>
</dbReference>
<dbReference type="Gene3D" id="1.10.150.240">
    <property type="entry name" value="Putative phosphatase, domain 2"/>
    <property type="match status" value="1"/>
</dbReference>
<dbReference type="PANTHER" id="PTHR43434">
    <property type="entry name" value="PHOSPHOGLYCOLATE PHOSPHATASE"/>
    <property type="match status" value="1"/>
</dbReference>
<evidence type="ECO:0000313" key="1">
    <source>
        <dbReference type="EMBL" id="MFC3762172.1"/>
    </source>
</evidence>
<dbReference type="Proteomes" id="UP001595699">
    <property type="component" value="Unassembled WGS sequence"/>
</dbReference>
<sequence length="233" mass="24145">MKNTLVLWDIDHTLVDYTGLSTDWYAAAFAAVAGRAMSALPIFHGRTERAITTDLLVAHGIEPTEEAIQAVWAVLIAQSEQSRDRLAVEGKVLAGAQAALATLATHGHVVQSLVTGNLPEIAEHKLAAFGLHEHVDLTIGGYGAISAHRPDLVPHAVQLTAAKHGVSFEPSAVFVVGDTPNDVAAALAHGMVAVAVATGAFTASDLRDAGAHVVLESLAETEVVVGALVGGHE</sequence>
<dbReference type="InterPro" id="IPR023214">
    <property type="entry name" value="HAD_sf"/>
</dbReference>
<dbReference type="Gene3D" id="3.40.50.1000">
    <property type="entry name" value="HAD superfamily/HAD-like"/>
    <property type="match status" value="1"/>
</dbReference>
<organism evidence="1 2">
    <name type="scientific">Tenggerimyces flavus</name>
    <dbReference type="NCBI Taxonomy" id="1708749"/>
    <lineage>
        <taxon>Bacteria</taxon>
        <taxon>Bacillati</taxon>
        <taxon>Actinomycetota</taxon>
        <taxon>Actinomycetes</taxon>
        <taxon>Propionibacteriales</taxon>
        <taxon>Nocardioidaceae</taxon>
        <taxon>Tenggerimyces</taxon>
    </lineage>
</organism>
<dbReference type="InterPro" id="IPR050155">
    <property type="entry name" value="HAD-like_hydrolase_sf"/>
</dbReference>
<dbReference type="PANTHER" id="PTHR43434:SF1">
    <property type="entry name" value="PHOSPHOGLYCOLATE PHOSPHATASE"/>
    <property type="match status" value="1"/>
</dbReference>
<accession>A0ABV7YB82</accession>
<keyword evidence="2" id="KW-1185">Reference proteome</keyword>
<proteinExistence type="predicted"/>
<protein>
    <submittedName>
        <fullName evidence="1">HAD family hydrolase</fullName>
    </submittedName>
</protein>
<dbReference type="RefSeq" id="WP_205120713.1">
    <property type="nucleotide sequence ID" value="NZ_JAFBCM010000001.1"/>
</dbReference>
<evidence type="ECO:0000313" key="2">
    <source>
        <dbReference type="Proteomes" id="UP001595699"/>
    </source>
</evidence>
<keyword evidence="1" id="KW-0378">Hydrolase</keyword>
<comment type="caution">
    <text evidence="1">The sequence shown here is derived from an EMBL/GenBank/DDBJ whole genome shotgun (WGS) entry which is preliminary data.</text>
</comment>
<dbReference type="EMBL" id="JBHRZH010000012">
    <property type="protein sequence ID" value="MFC3762172.1"/>
    <property type="molecule type" value="Genomic_DNA"/>
</dbReference>
<dbReference type="Pfam" id="PF12710">
    <property type="entry name" value="HAD"/>
    <property type="match status" value="1"/>
</dbReference>
<gene>
    <name evidence="1" type="ORF">ACFOUW_15125</name>
</gene>
<dbReference type="SUPFAM" id="SSF56784">
    <property type="entry name" value="HAD-like"/>
    <property type="match status" value="1"/>
</dbReference>
<dbReference type="InterPro" id="IPR036412">
    <property type="entry name" value="HAD-like_sf"/>
</dbReference>
<dbReference type="SFLD" id="SFLDG01129">
    <property type="entry name" value="C1.5:_HAD__Beta-PGM__Phosphata"/>
    <property type="match status" value="1"/>
</dbReference>
<name>A0ABV7YB82_9ACTN</name>